<evidence type="ECO:0000313" key="6">
    <source>
        <dbReference type="EMBL" id="TQJ02817.1"/>
    </source>
</evidence>
<comment type="caution">
    <text evidence="6">The sequence shown here is derived from an EMBL/GenBank/DDBJ whole genome shotgun (WGS) entry which is preliminary data.</text>
</comment>
<feature type="repeat" description="WD" evidence="3">
    <location>
        <begin position="680"/>
        <end position="714"/>
    </location>
</feature>
<feature type="repeat" description="WD" evidence="3">
    <location>
        <begin position="772"/>
        <end position="805"/>
    </location>
</feature>
<dbReference type="InterPro" id="IPR027417">
    <property type="entry name" value="P-loop_NTPase"/>
</dbReference>
<feature type="repeat" description="WD" evidence="3">
    <location>
        <begin position="993"/>
        <end position="1034"/>
    </location>
</feature>
<name>A0A542DI94_AMYCI</name>
<dbReference type="Proteomes" id="UP000320876">
    <property type="component" value="Unassembled WGS sequence"/>
</dbReference>
<keyword evidence="7" id="KW-1185">Reference proteome</keyword>
<dbReference type="EMBL" id="VFML01000001">
    <property type="protein sequence ID" value="TQJ02817.1"/>
    <property type="molecule type" value="Genomic_DNA"/>
</dbReference>
<evidence type="ECO:0000256" key="1">
    <source>
        <dbReference type="ARBA" id="ARBA00022574"/>
    </source>
</evidence>
<dbReference type="CDD" id="cd00200">
    <property type="entry name" value="WD40"/>
    <property type="match status" value="2"/>
</dbReference>
<dbReference type="CDD" id="cd00267">
    <property type="entry name" value="ABC_ATPase"/>
    <property type="match status" value="1"/>
</dbReference>
<organism evidence="6 7">
    <name type="scientific">Amycolatopsis cihanbeyliensis</name>
    <dbReference type="NCBI Taxonomy" id="1128664"/>
    <lineage>
        <taxon>Bacteria</taxon>
        <taxon>Bacillati</taxon>
        <taxon>Actinomycetota</taxon>
        <taxon>Actinomycetes</taxon>
        <taxon>Pseudonocardiales</taxon>
        <taxon>Pseudonocardiaceae</taxon>
        <taxon>Amycolatopsis</taxon>
    </lineage>
</organism>
<evidence type="ECO:0000256" key="3">
    <source>
        <dbReference type="PROSITE-ProRule" id="PRU00221"/>
    </source>
</evidence>
<evidence type="ECO:0000256" key="4">
    <source>
        <dbReference type="SAM" id="MobiDB-lite"/>
    </source>
</evidence>
<feature type="repeat" description="WD" evidence="3">
    <location>
        <begin position="1264"/>
        <end position="1305"/>
    </location>
</feature>
<dbReference type="PROSITE" id="PS50294">
    <property type="entry name" value="WD_REPEATS_REGION"/>
    <property type="match status" value="13"/>
</dbReference>
<proteinExistence type="predicted"/>
<feature type="repeat" description="WD" evidence="3">
    <location>
        <begin position="1127"/>
        <end position="1168"/>
    </location>
</feature>
<protein>
    <submittedName>
        <fullName evidence="6">WD40 repeat protein</fullName>
    </submittedName>
</protein>
<dbReference type="OrthoDB" id="192618at2"/>
<dbReference type="SUPFAM" id="SSF52540">
    <property type="entry name" value="P-loop containing nucleoside triphosphate hydrolases"/>
    <property type="match status" value="1"/>
</dbReference>
<sequence>MSEQEGGRSAREVFAERFALLYAEAGDPTLRRVTEAVARVNRRDERGRPVRVSAQRISDWRRGRNVPARFAPLAIVLEMLIGEARRLRHHPVARGLYELEAWRRLWEEALRTPAAEDQDGPAGAEAEPEPDPEDTGVCPYRGLAAFRPEDADRFFGRERSTTALLGKLESALETGGMVVLVGASGAGKSSLLRAGLVPAMERDALTGDDGTRPPVAAMSPGANPLKELGRLIPELATELEEAQDADPARTGGFPALVRTAVAACARRLAGPGAGLVIVVDQFEELFTLNADKRVQRLFVQALHAACTPAAEGEAPPGLVVLGVRADFYGRCLDYPELAEALQERQLVLGAMATGELREAVSRPAKSVGLQLEAGLIDLMLRDLGLGANREAGGQHRTYEAGALPLLSHALLATWQRRQAGRLTIAGYRAAGGIHGAVAATAERAWADLSPAAQAAARPLLLRLVHVGEDTQDTRRRATRTDLVEHAGNQAAAEVVLETLVKARLVTLDADSAEISHEALLQAWPRLRDWIDQDRAGNVARQRLETDAVTWAEQDRDSSLLYRGSRLETARQAARTGSTELAREFLATSNRSARRSAWLRRAAVLTVVLFAVATAVAAAVAIQERDDARFGQVVAEADRLTDRDPSLSAQFDLLAHRLRPGETGVAARVLSTQHRPLAIPLTGHDGAVYLTTFGPGGRTLATAGYDNTVRLWDVSDRAHPKPLGDPLTGHTSWVSSAVFSPDGETLVTAGHDATIRLWDVSDPADPVRLGPPLPGGGGTIYLTSFSPDGRTLATANDDGAVRLWDLTDPSEPGLLGTPLADASAPVRSVAFSPDGRTLAGVGNDGAVRLWDLTGERPSLAAEHLGAHPGGVHSVTFGPDGTTLATGGEDDTVRLWDVSTPDRLEPIGHPLAAHNELVWSVAFSPDGRVLASGSKDGTVRLWNVADPARPGLVGDALTGHAGAVYAVGFGPDGRTLASGGDDGVVRLWSLPPGLLVAHSASVSSVSWSPEGHTLASGGDDGAVQLWDVSDPALPAALGPRIVAEAAVNRVLFSPAGGVLAVGRNDDTVRLWDVSDPAKPVPLGASFTGAAGGPMAFAPDGRTLATANDTTVELWDVTDPAHPSSLATAPSPHAGYLPAMVFSPDGRTLATGSFDHTVRLWDVSDRTAPTPVGEPIAGHTGPVWSVAFGPEGERLATASGDRTIRLWDISDPGSVRPVGEPITGHTDAVSEVAFRSGHTGLVSTGMDGTVRLWDLDEGGAVRSQRVLTGHTSAVLSIVGGPNGEFLATGGRDNTTRVWRLDMEQAIQRICTDSRGSLTEQAWREYLPQLDYQPPCK</sequence>
<dbReference type="InterPro" id="IPR015943">
    <property type="entry name" value="WD40/YVTN_repeat-like_dom_sf"/>
</dbReference>
<evidence type="ECO:0000313" key="7">
    <source>
        <dbReference type="Proteomes" id="UP000320876"/>
    </source>
</evidence>
<evidence type="ECO:0000259" key="5">
    <source>
        <dbReference type="Pfam" id="PF20703"/>
    </source>
</evidence>
<feature type="repeat" description="WD" evidence="3">
    <location>
        <begin position="1219"/>
        <end position="1260"/>
    </location>
</feature>
<reference evidence="6 7" key="1">
    <citation type="submission" date="2019-06" db="EMBL/GenBank/DDBJ databases">
        <title>Sequencing the genomes of 1000 actinobacteria strains.</title>
        <authorList>
            <person name="Klenk H.-P."/>
        </authorList>
    </citation>
    <scope>NUCLEOTIDE SEQUENCE [LARGE SCALE GENOMIC DNA]</scope>
    <source>
        <strain evidence="6 7">DSM 45679</strain>
    </source>
</reference>
<dbReference type="Gene3D" id="2.130.10.10">
    <property type="entry name" value="YVTN repeat-like/Quinoprotein amine dehydrogenase"/>
    <property type="match status" value="5"/>
</dbReference>
<feature type="domain" description="Novel STAND NTPase 1" evidence="5">
    <location>
        <begin position="139"/>
        <end position="557"/>
    </location>
</feature>
<dbReference type="Gene3D" id="3.40.50.300">
    <property type="entry name" value="P-loop containing nucleotide triphosphate hydrolases"/>
    <property type="match status" value="1"/>
</dbReference>
<feature type="region of interest" description="Disordered" evidence="4">
    <location>
        <begin position="113"/>
        <end position="136"/>
    </location>
</feature>
<feature type="repeat" description="WD" evidence="3">
    <location>
        <begin position="955"/>
        <end position="988"/>
    </location>
</feature>
<dbReference type="PRINTS" id="PR00320">
    <property type="entry name" value="GPROTEINBRPT"/>
</dbReference>
<dbReference type="PROSITE" id="PS50082">
    <property type="entry name" value="WD_REPEATS_2"/>
    <property type="match status" value="13"/>
</dbReference>
<dbReference type="Pfam" id="PF00400">
    <property type="entry name" value="WD40"/>
    <property type="match status" value="14"/>
</dbReference>
<feature type="repeat" description="WD" evidence="3">
    <location>
        <begin position="1045"/>
        <end position="1072"/>
    </location>
</feature>
<keyword evidence="1 3" id="KW-0853">WD repeat</keyword>
<dbReference type="SMART" id="SM00320">
    <property type="entry name" value="WD40"/>
    <property type="match status" value="14"/>
</dbReference>
<feature type="repeat" description="WD" evidence="3">
    <location>
        <begin position="1173"/>
        <end position="1214"/>
    </location>
</feature>
<dbReference type="RefSeq" id="WP_141998095.1">
    <property type="nucleotide sequence ID" value="NZ_VFML01000001.1"/>
</dbReference>
<feature type="repeat" description="WD" evidence="3">
    <location>
        <begin position="863"/>
        <end position="904"/>
    </location>
</feature>
<dbReference type="PROSITE" id="PS00678">
    <property type="entry name" value="WD_REPEATS_1"/>
    <property type="match status" value="10"/>
</dbReference>
<dbReference type="SUPFAM" id="SSF50978">
    <property type="entry name" value="WD40 repeat-like"/>
    <property type="match status" value="2"/>
</dbReference>
<dbReference type="InterPro" id="IPR036322">
    <property type="entry name" value="WD40_repeat_dom_sf"/>
</dbReference>
<dbReference type="Pfam" id="PF20703">
    <property type="entry name" value="nSTAND1"/>
    <property type="match status" value="1"/>
</dbReference>
<dbReference type="InterPro" id="IPR049052">
    <property type="entry name" value="nSTAND1"/>
</dbReference>
<feature type="repeat" description="WD" evidence="3">
    <location>
        <begin position="909"/>
        <end position="942"/>
    </location>
</feature>
<dbReference type="PANTHER" id="PTHR22847:SF637">
    <property type="entry name" value="WD REPEAT DOMAIN 5B"/>
    <property type="match status" value="1"/>
</dbReference>
<dbReference type="PANTHER" id="PTHR22847">
    <property type="entry name" value="WD40 REPEAT PROTEIN"/>
    <property type="match status" value="1"/>
</dbReference>
<evidence type="ECO:0000256" key="2">
    <source>
        <dbReference type="ARBA" id="ARBA00022737"/>
    </source>
</evidence>
<feature type="repeat" description="WD" evidence="3">
    <location>
        <begin position="726"/>
        <end position="760"/>
    </location>
</feature>
<keyword evidence="2" id="KW-0677">Repeat</keyword>
<dbReference type="InterPro" id="IPR019775">
    <property type="entry name" value="WD40_repeat_CS"/>
</dbReference>
<dbReference type="InterPro" id="IPR001680">
    <property type="entry name" value="WD40_rpt"/>
</dbReference>
<feature type="repeat" description="WD" evidence="3">
    <location>
        <begin position="818"/>
        <end position="859"/>
    </location>
</feature>
<accession>A0A542DI94</accession>
<gene>
    <name evidence="6" type="ORF">FB471_2563</name>
</gene>
<dbReference type="InterPro" id="IPR020472">
    <property type="entry name" value="WD40_PAC1"/>
</dbReference>